<dbReference type="AlphaFoldDB" id="A0A5B7EKK1"/>
<reference evidence="1 2" key="1">
    <citation type="submission" date="2019-05" db="EMBL/GenBank/DDBJ databases">
        <title>Another draft genome of Portunus trituberculatus and its Hox gene families provides insights of decapod evolution.</title>
        <authorList>
            <person name="Jeong J.-H."/>
            <person name="Song I."/>
            <person name="Kim S."/>
            <person name="Choi T."/>
            <person name="Kim D."/>
            <person name="Ryu S."/>
            <person name="Kim W."/>
        </authorList>
    </citation>
    <scope>NUCLEOTIDE SEQUENCE [LARGE SCALE GENOMIC DNA]</scope>
    <source>
        <tissue evidence="1">Muscle</tissue>
    </source>
</reference>
<comment type="caution">
    <text evidence="1">The sequence shown here is derived from an EMBL/GenBank/DDBJ whole genome shotgun (WGS) entry which is preliminary data.</text>
</comment>
<protein>
    <submittedName>
        <fullName evidence="1">Uncharacterized protein</fullName>
    </submittedName>
</protein>
<gene>
    <name evidence="1" type="ORF">E2C01_026928</name>
</gene>
<proteinExistence type="predicted"/>
<keyword evidence="2" id="KW-1185">Reference proteome</keyword>
<dbReference type="EMBL" id="VSRR010002862">
    <property type="protein sequence ID" value="MPC33573.1"/>
    <property type="molecule type" value="Genomic_DNA"/>
</dbReference>
<sequence>MYKSTIANTGTATEGKWLMGFDVGQFLSKKKRIGEGRGGLAGCGRGGRHEALRQFHLDHFFSRPGAPLEVETRDSTLCRPSCVDLASSREER</sequence>
<dbReference type="Proteomes" id="UP000324222">
    <property type="component" value="Unassembled WGS sequence"/>
</dbReference>
<organism evidence="1 2">
    <name type="scientific">Portunus trituberculatus</name>
    <name type="common">Swimming crab</name>
    <name type="synonym">Neptunus trituberculatus</name>
    <dbReference type="NCBI Taxonomy" id="210409"/>
    <lineage>
        <taxon>Eukaryota</taxon>
        <taxon>Metazoa</taxon>
        <taxon>Ecdysozoa</taxon>
        <taxon>Arthropoda</taxon>
        <taxon>Crustacea</taxon>
        <taxon>Multicrustacea</taxon>
        <taxon>Malacostraca</taxon>
        <taxon>Eumalacostraca</taxon>
        <taxon>Eucarida</taxon>
        <taxon>Decapoda</taxon>
        <taxon>Pleocyemata</taxon>
        <taxon>Brachyura</taxon>
        <taxon>Eubrachyura</taxon>
        <taxon>Portunoidea</taxon>
        <taxon>Portunidae</taxon>
        <taxon>Portuninae</taxon>
        <taxon>Portunus</taxon>
    </lineage>
</organism>
<evidence type="ECO:0000313" key="2">
    <source>
        <dbReference type="Proteomes" id="UP000324222"/>
    </source>
</evidence>
<accession>A0A5B7EKK1</accession>
<evidence type="ECO:0000313" key="1">
    <source>
        <dbReference type="EMBL" id="MPC33573.1"/>
    </source>
</evidence>
<name>A0A5B7EKK1_PORTR</name>